<protein>
    <submittedName>
        <fullName evidence="2">Uncharacterized protein LOC104736626 isoform X2</fullName>
    </submittedName>
</protein>
<dbReference type="Proteomes" id="UP000694864">
    <property type="component" value="Chromosome 13"/>
</dbReference>
<dbReference type="GeneID" id="104736626"/>
<keyword evidence="1" id="KW-1185">Reference proteome</keyword>
<name>A0ABM1QSU8_CAMSA</name>
<accession>A0ABM1QSU8</accession>
<proteinExistence type="predicted"/>
<reference evidence="1" key="1">
    <citation type="journal article" date="2014" name="Nat. Commun.">
        <title>The emerging biofuel crop Camelina sativa retains a highly undifferentiated hexaploid genome structure.</title>
        <authorList>
            <person name="Kagale S."/>
            <person name="Koh C."/>
            <person name="Nixon J."/>
            <person name="Bollina V."/>
            <person name="Clarke W.E."/>
            <person name="Tuteja R."/>
            <person name="Spillane C."/>
            <person name="Robinson S.J."/>
            <person name="Links M.G."/>
            <person name="Clarke C."/>
            <person name="Higgins E.E."/>
            <person name="Huebert T."/>
            <person name="Sharpe A.G."/>
            <person name="Parkin I.A."/>
        </authorList>
    </citation>
    <scope>NUCLEOTIDE SEQUENCE [LARGE SCALE GENOMIC DNA]</scope>
    <source>
        <strain evidence="1">cv. DH55</strain>
    </source>
</reference>
<sequence>MGKTGVSSNQRTGVICMDDDWWQSRETESKTIMACHCQPPKYWDALQRICGQYDVSSEHMYDVDGARRELYEEDARADFSGGIGDGADEEDQHRRHMEIFQLHQQKKSTLVQVDIPPVLRHTVPDEEKVINEEVIHEFVQLVVEIAGTVDGINLKVQLPLHSKE</sequence>
<gene>
    <name evidence="2" type="primary">LOC104736626</name>
</gene>
<evidence type="ECO:0000313" key="2">
    <source>
        <dbReference type="RefSeq" id="XP_019089836.1"/>
    </source>
</evidence>
<dbReference type="RefSeq" id="XP_019089836.1">
    <property type="nucleotide sequence ID" value="XM_019234291.1"/>
</dbReference>
<evidence type="ECO:0000313" key="1">
    <source>
        <dbReference type="Proteomes" id="UP000694864"/>
    </source>
</evidence>
<organism evidence="1 2">
    <name type="scientific">Camelina sativa</name>
    <name type="common">False flax</name>
    <name type="synonym">Myagrum sativum</name>
    <dbReference type="NCBI Taxonomy" id="90675"/>
    <lineage>
        <taxon>Eukaryota</taxon>
        <taxon>Viridiplantae</taxon>
        <taxon>Streptophyta</taxon>
        <taxon>Embryophyta</taxon>
        <taxon>Tracheophyta</taxon>
        <taxon>Spermatophyta</taxon>
        <taxon>Magnoliopsida</taxon>
        <taxon>eudicotyledons</taxon>
        <taxon>Gunneridae</taxon>
        <taxon>Pentapetalae</taxon>
        <taxon>rosids</taxon>
        <taxon>malvids</taxon>
        <taxon>Brassicales</taxon>
        <taxon>Brassicaceae</taxon>
        <taxon>Camelineae</taxon>
        <taxon>Camelina</taxon>
    </lineage>
</organism>
<reference evidence="2" key="2">
    <citation type="submission" date="2025-08" db="UniProtKB">
        <authorList>
            <consortium name="RefSeq"/>
        </authorList>
    </citation>
    <scope>IDENTIFICATION</scope>
    <source>
        <tissue evidence="2">Leaf</tissue>
    </source>
</reference>